<evidence type="ECO:0000313" key="7">
    <source>
        <dbReference type="Proteomes" id="UP000001955"/>
    </source>
</evidence>
<dbReference type="AlphaFoldDB" id="I2BAP9"/>
<dbReference type="PROSITE" id="PS50931">
    <property type="entry name" value="HTH_LYSR"/>
    <property type="match status" value="1"/>
</dbReference>
<name>I2BAP9_SHIBC</name>
<dbReference type="Pfam" id="PF00126">
    <property type="entry name" value="HTH_1"/>
    <property type="match status" value="1"/>
</dbReference>
<dbReference type="SUPFAM" id="SSF46785">
    <property type="entry name" value="Winged helix' DNA-binding domain"/>
    <property type="match status" value="1"/>
</dbReference>
<keyword evidence="7" id="KW-1185">Reference proteome</keyword>
<dbReference type="InterPro" id="IPR058163">
    <property type="entry name" value="LysR-type_TF_proteobact-type"/>
</dbReference>
<protein>
    <submittedName>
        <fullName evidence="6">DNA-binding transcriptional regulator</fullName>
    </submittedName>
</protein>
<feature type="domain" description="HTH lysR-type" evidence="5">
    <location>
        <begin position="3"/>
        <end position="60"/>
    </location>
</feature>
<dbReference type="STRING" id="630626.EBL_c25170"/>
<dbReference type="CDD" id="cd08474">
    <property type="entry name" value="PBP2_CrgA_like_5"/>
    <property type="match status" value="1"/>
</dbReference>
<dbReference type="GO" id="GO:0043565">
    <property type="term" value="F:sequence-specific DNA binding"/>
    <property type="evidence" value="ECO:0007669"/>
    <property type="project" value="TreeGrafter"/>
</dbReference>
<sequence length="299" mass="33597">MSINLSDFSTFFAVARHKSFRAAGDELGLSSSAISHAIKQLEQRLQLRLFNRTTRSVSLTGAGQNLYQRLRPAFDEINTMLDEINCYRDTPTGILKINAARTAARLVLMPLLAAFSQRYPQIRVDVTSDDRLTDIVQNGFDAGIRLYDIVEKDMIATPIGPPVRLQVVATPEYFRRHGKPQHPRQITEHQSVVFRFPSGRPYHWQFHGPEGRMAVAPAGNIIVDDMDAELDAVLSGAGLGYLLDLQVSRHLAAGRLESALESWSPERSGFHLYYPNRQYMTASLRAFLDFIREPGQEPG</sequence>
<dbReference type="RefSeq" id="WP_002439537.1">
    <property type="nucleotide sequence ID" value="NC_017910.1"/>
</dbReference>
<dbReference type="PANTHER" id="PTHR30537">
    <property type="entry name" value="HTH-TYPE TRANSCRIPTIONAL REGULATOR"/>
    <property type="match status" value="1"/>
</dbReference>
<dbReference type="PANTHER" id="PTHR30537:SF1">
    <property type="entry name" value="HTH-TYPE TRANSCRIPTIONAL REGULATOR PGRR"/>
    <property type="match status" value="1"/>
</dbReference>
<dbReference type="FunFam" id="1.10.10.10:FF:000001">
    <property type="entry name" value="LysR family transcriptional regulator"/>
    <property type="match status" value="1"/>
</dbReference>
<evidence type="ECO:0000256" key="2">
    <source>
        <dbReference type="ARBA" id="ARBA00023015"/>
    </source>
</evidence>
<dbReference type="PATRIC" id="fig|630626.3.peg.2440"/>
<dbReference type="HOGENOM" id="CLU_039613_16_1_6"/>
<dbReference type="SUPFAM" id="SSF53850">
    <property type="entry name" value="Periplasmic binding protein-like II"/>
    <property type="match status" value="1"/>
</dbReference>
<keyword evidence="2" id="KW-0805">Transcription regulation</keyword>
<comment type="similarity">
    <text evidence="1">Belongs to the LysR transcriptional regulatory family.</text>
</comment>
<dbReference type="Gene3D" id="3.40.190.290">
    <property type="match status" value="1"/>
</dbReference>
<evidence type="ECO:0000259" key="5">
    <source>
        <dbReference type="PROSITE" id="PS50931"/>
    </source>
</evidence>
<dbReference type="InterPro" id="IPR005119">
    <property type="entry name" value="LysR_subst-bd"/>
</dbReference>
<dbReference type="EMBL" id="CP001560">
    <property type="protein sequence ID" value="AFJ47603.1"/>
    <property type="molecule type" value="Genomic_DNA"/>
</dbReference>
<evidence type="ECO:0000256" key="4">
    <source>
        <dbReference type="ARBA" id="ARBA00023163"/>
    </source>
</evidence>
<accession>I2BAP9</accession>
<evidence type="ECO:0000256" key="1">
    <source>
        <dbReference type="ARBA" id="ARBA00009437"/>
    </source>
</evidence>
<organism evidence="6 7">
    <name type="scientific">Shimwellia blattae (strain ATCC 29907 / DSM 4481 / JCM 1650 / NBRC 105725 / CDC 9005-74)</name>
    <name type="common">Escherichia blattae</name>
    <dbReference type="NCBI Taxonomy" id="630626"/>
    <lineage>
        <taxon>Bacteria</taxon>
        <taxon>Pseudomonadati</taxon>
        <taxon>Pseudomonadota</taxon>
        <taxon>Gammaproteobacteria</taxon>
        <taxon>Enterobacterales</taxon>
        <taxon>Enterobacteriaceae</taxon>
        <taxon>Shimwellia</taxon>
    </lineage>
</organism>
<evidence type="ECO:0000256" key="3">
    <source>
        <dbReference type="ARBA" id="ARBA00023125"/>
    </source>
</evidence>
<dbReference type="InterPro" id="IPR000847">
    <property type="entry name" value="LysR_HTH_N"/>
</dbReference>
<dbReference type="Proteomes" id="UP000001955">
    <property type="component" value="Chromosome"/>
</dbReference>
<gene>
    <name evidence="6" type="primary">ycaN</name>
    <name evidence="6" type="ordered locus">EBL_c25170</name>
</gene>
<dbReference type="GO" id="GO:0003700">
    <property type="term" value="F:DNA-binding transcription factor activity"/>
    <property type="evidence" value="ECO:0007669"/>
    <property type="project" value="InterPro"/>
</dbReference>
<dbReference type="Pfam" id="PF03466">
    <property type="entry name" value="LysR_substrate"/>
    <property type="match status" value="1"/>
</dbReference>
<dbReference type="GO" id="GO:0006351">
    <property type="term" value="P:DNA-templated transcription"/>
    <property type="evidence" value="ECO:0007669"/>
    <property type="project" value="TreeGrafter"/>
</dbReference>
<dbReference type="InterPro" id="IPR036388">
    <property type="entry name" value="WH-like_DNA-bd_sf"/>
</dbReference>
<keyword evidence="4" id="KW-0804">Transcription</keyword>
<keyword evidence="3 6" id="KW-0238">DNA-binding</keyword>
<dbReference type="OrthoDB" id="9813056at2"/>
<dbReference type="eggNOG" id="COG0583">
    <property type="taxonomic scope" value="Bacteria"/>
</dbReference>
<reference evidence="6 7" key="1">
    <citation type="journal article" date="2012" name="J. Bacteriol.">
        <title>Complete genome sequence of the B12-producing Shimwellia blattae strain DSM 4481, isolated from a cockroach.</title>
        <authorList>
            <person name="Brzuszkiewicz E."/>
            <person name="Waschkowitz T."/>
            <person name="Wiezer A."/>
            <person name="Daniel R."/>
        </authorList>
    </citation>
    <scope>NUCLEOTIDE SEQUENCE [LARGE SCALE GENOMIC DNA]</scope>
    <source>
        <strain evidence="7">ATCC 29907 / DSM 4481 / JCM 1650 / NBRC 105725 / CDC 9005-74</strain>
    </source>
</reference>
<accession>K6VST1</accession>
<dbReference type="KEGG" id="ebt:EBL_c25170"/>
<dbReference type="Gene3D" id="1.10.10.10">
    <property type="entry name" value="Winged helix-like DNA-binding domain superfamily/Winged helix DNA-binding domain"/>
    <property type="match status" value="1"/>
</dbReference>
<proteinExistence type="inferred from homology"/>
<evidence type="ECO:0000313" key="6">
    <source>
        <dbReference type="EMBL" id="AFJ47603.1"/>
    </source>
</evidence>
<dbReference type="InterPro" id="IPR036390">
    <property type="entry name" value="WH_DNA-bd_sf"/>
</dbReference>